<evidence type="ECO:0000313" key="3">
    <source>
        <dbReference type="Proteomes" id="UP000244496"/>
    </source>
</evidence>
<accession>A0A2S0USE2</accession>
<keyword evidence="3" id="KW-1185">Reference proteome</keyword>
<dbReference type="Proteomes" id="UP000244496">
    <property type="component" value="Plasmid unnamed1"/>
</dbReference>
<geneLocation type="plasmid" evidence="2">
    <name>unnamed1</name>
</geneLocation>
<evidence type="ECO:0008006" key="4">
    <source>
        <dbReference type="Google" id="ProtNLM"/>
    </source>
</evidence>
<evidence type="ECO:0000256" key="1">
    <source>
        <dbReference type="SAM" id="MobiDB-lite"/>
    </source>
</evidence>
<dbReference type="OrthoDB" id="952847at2"/>
<dbReference type="EMBL" id="CP028919">
    <property type="protein sequence ID" value="AWB50692.1"/>
    <property type="molecule type" value="Genomic_DNA"/>
</dbReference>
<feature type="compositionally biased region" description="Low complexity" evidence="1">
    <location>
        <begin position="157"/>
        <end position="177"/>
    </location>
</feature>
<dbReference type="KEGG" id="geh:HYN69_19105"/>
<keyword evidence="2" id="KW-0614">Plasmid</keyword>
<proteinExistence type="predicted"/>
<feature type="region of interest" description="Disordered" evidence="1">
    <location>
        <begin position="1"/>
        <end position="27"/>
    </location>
</feature>
<dbReference type="RefSeq" id="WP_108437497.1">
    <property type="nucleotide sequence ID" value="NZ_CP028919.1"/>
</dbReference>
<organism evidence="2 3">
    <name type="scientific">Paragemmobacter aquarius</name>
    <dbReference type="NCBI Taxonomy" id="2169400"/>
    <lineage>
        <taxon>Bacteria</taxon>
        <taxon>Pseudomonadati</taxon>
        <taxon>Pseudomonadota</taxon>
        <taxon>Alphaproteobacteria</taxon>
        <taxon>Rhodobacterales</taxon>
        <taxon>Paracoccaceae</taxon>
        <taxon>Paragemmobacter</taxon>
    </lineage>
</organism>
<reference evidence="2 3" key="1">
    <citation type="submission" date="2018-04" db="EMBL/GenBank/DDBJ databases">
        <title>Genome sequencing of Gemmobacter.</title>
        <authorList>
            <person name="Yi H."/>
            <person name="Baek M.-G."/>
        </authorList>
    </citation>
    <scope>NUCLEOTIDE SEQUENCE [LARGE SCALE GENOMIC DNA]</scope>
    <source>
        <strain evidence="2 3">HYN0069</strain>
        <plasmid evidence="3">Plasmid unnamed1</plasmid>
    </source>
</reference>
<gene>
    <name evidence="2" type="ORF">HYN69_19105</name>
</gene>
<protein>
    <recommendedName>
        <fullName evidence="4">Transmembrane anchor protein</fullName>
    </recommendedName>
</protein>
<sequence length="290" mass="29922">MDKFDINRAPQSPRATRGAPAGQTIDTTGHIRGVTATSGGLVRSTLLSGGAALAILAVVYLPSEYGIDPTGLGAVLGLTEMGQIKQQLYAEAEADAAAPQVATLDPDTMARLDRIEAQLANIGAVIGAPVVAMPMPAPLATGPEPEPGPATNAVTGPASEPVAETPAEPAAEPSGPAVQAAIAEAPADWRDEVSYTLAPGEGIEVKLVMQKGQTARFEWNAGGSVVNYDTHGDGSGQKISYETGRAVPDQTGELTAAFTGNHGWFWRNRTEVPVTVTLKTAGDYAEMKLP</sequence>
<evidence type="ECO:0000313" key="2">
    <source>
        <dbReference type="EMBL" id="AWB50692.1"/>
    </source>
</evidence>
<name>A0A2S0USE2_9RHOB</name>
<dbReference type="AlphaFoldDB" id="A0A2S0USE2"/>
<feature type="region of interest" description="Disordered" evidence="1">
    <location>
        <begin position="137"/>
        <end position="177"/>
    </location>
</feature>